<reference evidence="1 2" key="1">
    <citation type="submission" date="2020-02" db="EMBL/GenBank/DDBJ databases">
        <title>Draft genome sequence of Lactococcus sp. Hs20B0-1.</title>
        <authorList>
            <person name="Noda S."/>
            <person name="Yuki M."/>
            <person name="Ohkuma M."/>
        </authorList>
    </citation>
    <scope>NUCLEOTIDE SEQUENCE [LARGE SCALE GENOMIC DNA]</scope>
    <source>
        <strain evidence="1 2">Hs20B0-1</strain>
    </source>
</reference>
<keyword evidence="2" id="KW-1185">Reference proteome</keyword>
<protein>
    <submittedName>
        <fullName evidence="1">Uncharacterized protein</fullName>
    </submittedName>
</protein>
<dbReference type="RefSeq" id="WP_172357932.1">
    <property type="nucleotide sequence ID" value="NZ_BLLH01000018.1"/>
</dbReference>
<evidence type="ECO:0000313" key="2">
    <source>
        <dbReference type="Proteomes" id="UP000475928"/>
    </source>
</evidence>
<name>A0A6A0B9P5_9LACT</name>
<organism evidence="1 2">
    <name type="scientific">Pseudolactococcus insecticola</name>
    <dbReference type="NCBI Taxonomy" id="2709158"/>
    <lineage>
        <taxon>Bacteria</taxon>
        <taxon>Bacillati</taxon>
        <taxon>Bacillota</taxon>
        <taxon>Bacilli</taxon>
        <taxon>Lactobacillales</taxon>
        <taxon>Streptococcaceae</taxon>
        <taxon>Pseudolactococcus</taxon>
    </lineage>
</organism>
<evidence type="ECO:0000313" key="1">
    <source>
        <dbReference type="EMBL" id="GFH41435.1"/>
    </source>
</evidence>
<proteinExistence type="predicted"/>
<dbReference type="Proteomes" id="UP000475928">
    <property type="component" value="Unassembled WGS sequence"/>
</dbReference>
<dbReference type="AlphaFoldDB" id="A0A6A0B9P5"/>
<gene>
    <name evidence="1" type="ORF">Hs20B_18330</name>
</gene>
<accession>A0A6A0B9P5</accession>
<sequence>MNKDTILNVLSYVESTSDALAELLSYTALDATDDSKIKDYYARELNNKIQDVFTSQVKLMSDIYVCIDGNLSDKQAGNEEREEVTA</sequence>
<dbReference type="EMBL" id="BLLH01000018">
    <property type="protein sequence ID" value="GFH41435.1"/>
    <property type="molecule type" value="Genomic_DNA"/>
</dbReference>
<comment type="caution">
    <text evidence="1">The sequence shown here is derived from an EMBL/GenBank/DDBJ whole genome shotgun (WGS) entry which is preliminary data.</text>
</comment>